<evidence type="ECO:0000313" key="3">
    <source>
        <dbReference type="Proteomes" id="UP001221898"/>
    </source>
</evidence>
<feature type="region of interest" description="Disordered" evidence="1">
    <location>
        <begin position="1"/>
        <end position="56"/>
    </location>
</feature>
<keyword evidence="3" id="KW-1185">Reference proteome</keyword>
<protein>
    <submittedName>
        <fullName evidence="2">Uncharacterized protein</fullName>
    </submittedName>
</protein>
<gene>
    <name evidence="2" type="ORF">AAFF_G00333930</name>
</gene>
<evidence type="ECO:0000313" key="2">
    <source>
        <dbReference type="EMBL" id="KAJ8367000.1"/>
    </source>
</evidence>
<name>A0AAD7R672_9TELE</name>
<organism evidence="2 3">
    <name type="scientific">Aldrovandia affinis</name>
    <dbReference type="NCBI Taxonomy" id="143900"/>
    <lineage>
        <taxon>Eukaryota</taxon>
        <taxon>Metazoa</taxon>
        <taxon>Chordata</taxon>
        <taxon>Craniata</taxon>
        <taxon>Vertebrata</taxon>
        <taxon>Euteleostomi</taxon>
        <taxon>Actinopterygii</taxon>
        <taxon>Neopterygii</taxon>
        <taxon>Teleostei</taxon>
        <taxon>Notacanthiformes</taxon>
        <taxon>Halosauridae</taxon>
        <taxon>Aldrovandia</taxon>
    </lineage>
</organism>
<accession>A0AAD7R672</accession>
<dbReference type="AlphaFoldDB" id="A0AAD7R672"/>
<dbReference type="Proteomes" id="UP001221898">
    <property type="component" value="Unassembled WGS sequence"/>
</dbReference>
<sequence length="78" mass="8471">MLRLPKPGRPGEGPSPPNRGRLSVQHSALRRLSTASHRTKRARAERINDDAAADVESAGCRSRSLGILVDALRCKDVD</sequence>
<dbReference type="EMBL" id="JAINUG010000516">
    <property type="protein sequence ID" value="KAJ8367000.1"/>
    <property type="molecule type" value="Genomic_DNA"/>
</dbReference>
<reference evidence="2" key="1">
    <citation type="journal article" date="2023" name="Science">
        <title>Genome structures resolve the early diversification of teleost fishes.</title>
        <authorList>
            <person name="Parey E."/>
            <person name="Louis A."/>
            <person name="Montfort J."/>
            <person name="Bouchez O."/>
            <person name="Roques C."/>
            <person name="Iampietro C."/>
            <person name="Lluch J."/>
            <person name="Castinel A."/>
            <person name="Donnadieu C."/>
            <person name="Desvignes T."/>
            <person name="Floi Bucao C."/>
            <person name="Jouanno E."/>
            <person name="Wen M."/>
            <person name="Mejri S."/>
            <person name="Dirks R."/>
            <person name="Jansen H."/>
            <person name="Henkel C."/>
            <person name="Chen W.J."/>
            <person name="Zahm M."/>
            <person name="Cabau C."/>
            <person name="Klopp C."/>
            <person name="Thompson A.W."/>
            <person name="Robinson-Rechavi M."/>
            <person name="Braasch I."/>
            <person name="Lecointre G."/>
            <person name="Bobe J."/>
            <person name="Postlethwait J.H."/>
            <person name="Berthelot C."/>
            <person name="Roest Crollius H."/>
            <person name="Guiguen Y."/>
        </authorList>
    </citation>
    <scope>NUCLEOTIDE SEQUENCE</scope>
    <source>
        <strain evidence="2">NC1722</strain>
    </source>
</reference>
<proteinExistence type="predicted"/>
<comment type="caution">
    <text evidence="2">The sequence shown here is derived from an EMBL/GenBank/DDBJ whole genome shotgun (WGS) entry which is preliminary data.</text>
</comment>
<evidence type="ECO:0000256" key="1">
    <source>
        <dbReference type="SAM" id="MobiDB-lite"/>
    </source>
</evidence>